<dbReference type="RefSeq" id="WP_089346336.1">
    <property type="nucleotide sequence ID" value="NZ_BJUM01000025.1"/>
</dbReference>
<name>A0A510XXJ6_9GAMM</name>
<dbReference type="AlphaFoldDB" id="A0A510XXJ6"/>
<dbReference type="EMBL" id="BJUM01000025">
    <property type="protein sequence ID" value="GEK55775.1"/>
    <property type="molecule type" value="Genomic_DNA"/>
</dbReference>
<dbReference type="OrthoDB" id="6402500at2"/>
<sequence length="292" mass="33215">MSKQQVVTCKECGKRRVKALTTNPITGKQRRSTIKICQDCHSKTIDYKFFSSSFGQWLRRAFQRQCTNSIPSDTNELRALLHLWKFYRQACGFKSDGQEVTKTYDYHLCHIDPIKGEGELVGKLTYSNLMIAPAKLNREHSNLPFPFTSKQSVLKGENITDSNFKDICRERYDLPLLAAEFCLIPQKKGGALTEFTSSGVNISTTLSKELKRLGYPVTQTIANHPPQTIERLANGVYDTFFKVGGTLALKELAQHGTQCDNSMIEYDFTLPHERVKMAKETRKQLEKEIAAF</sequence>
<dbReference type="Proteomes" id="UP000321419">
    <property type="component" value="Unassembled WGS sequence"/>
</dbReference>
<evidence type="ECO:0008006" key="3">
    <source>
        <dbReference type="Google" id="ProtNLM"/>
    </source>
</evidence>
<gene>
    <name evidence="1" type="ORF">PES01_26200</name>
</gene>
<proteinExistence type="predicted"/>
<comment type="caution">
    <text evidence="1">The sequence shown here is derived from an EMBL/GenBank/DDBJ whole genome shotgun (WGS) entry which is preliminary data.</text>
</comment>
<evidence type="ECO:0000313" key="1">
    <source>
        <dbReference type="EMBL" id="GEK55775.1"/>
    </source>
</evidence>
<protein>
    <recommendedName>
        <fullName evidence="3">HNH endonuclease</fullName>
    </recommendedName>
</protein>
<accession>A0A510XXJ6</accession>
<reference evidence="1 2" key="1">
    <citation type="submission" date="2019-07" db="EMBL/GenBank/DDBJ databases">
        <title>Whole genome shotgun sequence of Pseudoalteromonas espejiana NBRC 102222.</title>
        <authorList>
            <person name="Hosoyama A."/>
            <person name="Uohara A."/>
            <person name="Ohji S."/>
            <person name="Ichikawa N."/>
        </authorList>
    </citation>
    <scope>NUCLEOTIDE SEQUENCE [LARGE SCALE GENOMIC DNA]</scope>
    <source>
        <strain evidence="1 2">NBRC 102222</strain>
    </source>
</reference>
<organism evidence="1 2">
    <name type="scientific">Pseudoalteromonas espejiana</name>
    <dbReference type="NCBI Taxonomy" id="28107"/>
    <lineage>
        <taxon>Bacteria</taxon>
        <taxon>Pseudomonadati</taxon>
        <taxon>Pseudomonadota</taxon>
        <taxon>Gammaproteobacteria</taxon>
        <taxon>Alteromonadales</taxon>
        <taxon>Pseudoalteromonadaceae</taxon>
        <taxon>Pseudoalteromonas</taxon>
    </lineage>
</organism>
<keyword evidence="2" id="KW-1185">Reference proteome</keyword>
<evidence type="ECO:0000313" key="2">
    <source>
        <dbReference type="Proteomes" id="UP000321419"/>
    </source>
</evidence>